<keyword evidence="1" id="KW-1133">Transmembrane helix</keyword>
<evidence type="ECO:0000256" key="1">
    <source>
        <dbReference type="SAM" id="Phobius"/>
    </source>
</evidence>
<comment type="caution">
    <text evidence="2">The sequence shown here is derived from an EMBL/GenBank/DDBJ whole genome shotgun (WGS) entry which is preliminary data.</text>
</comment>
<feature type="transmembrane region" description="Helical" evidence="1">
    <location>
        <begin position="12"/>
        <end position="27"/>
    </location>
</feature>
<feature type="transmembrane region" description="Helical" evidence="1">
    <location>
        <begin position="32"/>
        <end position="52"/>
    </location>
</feature>
<proteinExistence type="predicted"/>
<accession>A0A242WCE0</accession>
<reference evidence="2 3" key="1">
    <citation type="submission" date="2016-10" db="EMBL/GenBank/DDBJ databases">
        <title>Comparative genomics of Bacillus thuringiensis reveals a path to pathogens against multiple invertebrate hosts.</title>
        <authorList>
            <person name="Zheng J."/>
            <person name="Gao Q."/>
            <person name="Liu H."/>
            <person name="Peng D."/>
            <person name="Ruan L."/>
            <person name="Sun M."/>
        </authorList>
    </citation>
    <scope>NUCLEOTIDE SEQUENCE [LARGE SCALE GENOMIC DNA]</scope>
    <source>
        <strain evidence="2">BGSC 4AC1</strain>
    </source>
</reference>
<gene>
    <name evidence="2" type="ORF">BK699_06725</name>
</gene>
<protein>
    <submittedName>
        <fullName evidence="2">Uncharacterized protein</fullName>
    </submittedName>
</protein>
<dbReference type="EMBL" id="NFCF01000059">
    <property type="protein sequence ID" value="OTW51276.1"/>
    <property type="molecule type" value="Genomic_DNA"/>
</dbReference>
<name>A0A242WCE0_BACTU</name>
<keyword evidence="1" id="KW-0472">Membrane</keyword>
<evidence type="ECO:0000313" key="3">
    <source>
        <dbReference type="Proteomes" id="UP000195152"/>
    </source>
</evidence>
<sequence>MIFYKKINDSGNVWAFNMTYFFIIFILKRKRIICIFIQIYKILLYLLFNPVVNSPHLVSLTSLPRVGGFSVHRYF</sequence>
<evidence type="ECO:0000313" key="2">
    <source>
        <dbReference type="EMBL" id="OTW51276.1"/>
    </source>
</evidence>
<dbReference type="AlphaFoldDB" id="A0A242WCE0"/>
<organism evidence="2 3">
    <name type="scientific">Bacillus thuringiensis serovar mexicanensis</name>
    <dbReference type="NCBI Taxonomy" id="180868"/>
    <lineage>
        <taxon>Bacteria</taxon>
        <taxon>Bacillati</taxon>
        <taxon>Bacillota</taxon>
        <taxon>Bacilli</taxon>
        <taxon>Bacillales</taxon>
        <taxon>Bacillaceae</taxon>
        <taxon>Bacillus</taxon>
        <taxon>Bacillus cereus group</taxon>
    </lineage>
</organism>
<dbReference type="Proteomes" id="UP000195152">
    <property type="component" value="Unassembled WGS sequence"/>
</dbReference>
<keyword evidence="1" id="KW-0812">Transmembrane</keyword>